<gene>
    <name evidence="3" type="ORF">SAMN04515668_0304</name>
</gene>
<dbReference type="EMBL" id="FOXS01000001">
    <property type="protein sequence ID" value="SFP77573.1"/>
    <property type="molecule type" value="Genomic_DNA"/>
</dbReference>
<feature type="domain" description="ATP-grasp" evidence="2">
    <location>
        <begin position="445"/>
        <end position="635"/>
    </location>
</feature>
<evidence type="ECO:0000313" key="3">
    <source>
        <dbReference type="EMBL" id="SFP77573.1"/>
    </source>
</evidence>
<dbReference type="InterPro" id="IPR050177">
    <property type="entry name" value="Lipid_A_modif_metabolic_enz"/>
</dbReference>
<dbReference type="Pfam" id="PF15632">
    <property type="entry name" value="ATPgrasp_Ter"/>
    <property type="match status" value="1"/>
</dbReference>
<dbReference type="PANTHER" id="PTHR43245">
    <property type="entry name" value="BIFUNCTIONAL POLYMYXIN RESISTANCE PROTEIN ARNA"/>
    <property type="match status" value="1"/>
</dbReference>
<proteinExistence type="predicted"/>
<evidence type="ECO:0000259" key="2">
    <source>
        <dbReference type="PROSITE" id="PS50975"/>
    </source>
</evidence>
<dbReference type="Pfam" id="PF01370">
    <property type="entry name" value="Epimerase"/>
    <property type="match status" value="1"/>
</dbReference>
<dbReference type="InterPro" id="IPR036291">
    <property type="entry name" value="NAD(P)-bd_dom_sf"/>
</dbReference>
<dbReference type="InterPro" id="IPR001509">
    <property type="entry name" value="Epimerase_deHydtase"/>
</dbReference>
<evidence type="ECO:0000313" key="4">
    <source>
        <dbReference type="Proteomes" id="UP000199029"/>
    </source>
</evidence>
<dbReference type="STRING" id="1227077.SAMN04515668_0304"/>
<keyword evidence="1" id="KW-0547">Nucleotide-binding</keyword>
<dbReference type="Gene3D" id="3.30.470.20">
    <property type="entry name" value="ATP-grasp fold, B domain"/>
    <property type="match status" value="1"/>
</dbReference>
<name>A0A1I5T3H9_HYMAR</name>
<dbReference type="PANTHER" id="PTHR43245:SF13">
    <property type="entry name" value="UDP-D-APIOSE_UDP-D-XYLOSE SYNTHASE 2"/>
    <property type="match status" value="1"/>
</dbReference>
<dbReference type="PROSITE" id="PS50975">
    <property type="entry name" value="ATP_GRASP"/>
    <property type="match status" value="1"/>
</dbReference>
<accession>A0A1I5T3H9</accession>
<dbReference type="SUPFAM" id="SSF56059">
    <property type="entry name" value="Glutathione synthetase ATP-binding domain-like"/>
    <property type="match status" value="1"/>
</dbReference>
<dbReference type="Gene3D" id="3.40.50.20">
    <property type="match status" value="1"/>
</dbReference>
<protein>
    <submittedName>
        <fullName evidence="3">Carbamoyl-phosphate synthase large subunit</fullName>
    </submittedName>
</protein>
<dbReference type="InterPro" id="IPR011761">
    <property type="entry name" value="ATP-grasp"/>
</dbReference>
<evidence type="ECO:0000256" key="1">
    <source>
        <dbReference type="PROSITE-ProRule" id="PRU00409"/>
    </source>
</evidence>
<dbReference type="InterPro" id="IPR013815">
    <property type="entry name" value="ATP_grasp_subdomain_1"/>
</dbReference>
<reference evidence="4" key="1">
    <citation type="submission" date="2016-10" db="EMBL/GenBank/DDBJ databases">
        <authorList>
            <person name="Varghese N."/>
            <person name="Submissions S."/>
        </authorList>
    </citation>
    <scope>NUCLEOTIDE SEQUENCE [LARGE SCALE GENOMIC DNA]</scope>
    <source>
        <strain evidence="4">OR362-8,ATCC BAA-1266,JCM 13504</strain>
    </source>
</reference>
<dbReference type="Gene3D" id="3.30.1490.20">
    <property type="entry name" value="ATP-grasp fold, A domain"/>
    <property type="match status" value="1"/>
</dbReference>
<dbReference type="AlphaFoldDB" id="A0A1I5T3H9"/>
<keyword evidence="4" id="KW-1185">Reference proteome</keyword>
<dbReference type="Proteomes" id="UP000199029">
    <property type="component" value="Unassembled WGS sequence"/>
</dbReference>
<sequence length="658" mass="72568">MPQPLVLPFKRVFISGGAGVIGQEMVRRLASMPDDIQVLVGDIKPRPADFPARFQYRQGDLNYLTAQEIGAFAPDVFIHLAATFERSTETYGFWEENFQHNVRLSHHLMTVQKDLPSLRRVVFASSYLIYDPELYNFADVPAQPRSLREDDPILPRNLTGMAKLAHEIELRFLQTFRAEQFSTAIPRIYRGYGRNGRDITSRWVRMLLAGEEITVYGAESYFDYLYAADTAEGLLRLAAAETVTGIINLGTGQARRVSEVVEVLRQNFPDLRAQYVDSNIPFEASQADMTLWKSQIDWLPPTTLEAAIPEIITYERARTAAPPAKAPGHVLISSVAAKVPLVQAVRAAAKRLHPEIKVIGGDMNNNCLAQHFTDSFWLMPPTADEHLPDILHYCREQGISHIIPTRDGELAFWSRHRAALADAGISVLVSSPDAVQCCLDKLEFSAFGQQTGLPVIPTALNLDAQYLFGGQEATAETSFVVKERHGAGSLSLGLNLPEAAALAHAKTLEEPIFQPFIKGREISVDAYVDRQGTVRGLVPRTRDVITRGESQVTTTLDDPALVARLMPIIARFGLYGPLVLQALLTDDGGLHIIECNCRFGGASTLGIAAGVDSFFWFLQEAAGADLTQFPFQAASGPLRQVRAAVDTVFTVNNEHDAS</sequence>
<dbReference type="OrthoDB" id="9803907at2"/>
<keyword evidence="1" id="KW-0067">ATP-binding</keyword>
<dbReference type="Pfam" id="PF21360">
    <property type="entry name" value="PylC-like_N"/>
    <property type="match status" value="1"/>
</dbReference>
<dbReference type="Gene3D" id="3.40.50.720">
    <property type="entry name" value="NAD(P)-binding Rossmann-like Domain"/>
    <property type="match status" value="1"/>
</dbReference>
<dbReference type="GO" id="GO:0046872">
    <property type="term" value="F:metal ion binding"/>
    <property type="evidence" value="ECO:0007669"/>
    <property type="project" value="InterPro"/>
</dbReference>
<dbReference type="GO" id="GO:0005524">
    <property type="term" value="F:ATP binding"/>
    <property type="evidence" value="ECO:0007669"/>
    <property type="project" value="UniProtKB-UniRule"/>
</dbReference>
<organism evidence="3 4">
    <name type="scientific">Hymenobacter arizonensis</name>
    <name type="common">Siccationidurans arizonensis</name>
    <dbReference type="NCBI Taxonomy" id="1227077"/>
    <lineage>
        <taxon>Bacteria</taxon>
        <taxon>Pseudomonadati</taxon>
        <taxon>Bacteroidota</taxon>
        <taxon>Cytophagia</taxon>
        <taxon>Cytophagales</taxon>
        <taxon>Hymenobacteraceae</taxon>
        <taxon>Hymenobacter</taxon>
    </lineage>
</organism>
<dbReference type="SUPFAM" id="SSF51735">
    <property type="entry name" value="NAD(P)-binding Rossmann-fold domains"/>
    <property type="match status" value="1"/>
</dbReference>
<dbReference type="InterPro" id="IPR048764">
    <property type="entry name" value="PylC_N"/>
</dbReference>